<feature type="domain" description="LysM" evidence="3">
    <location>
        <begin position="182"/>
        <end position="245"/>
    </location>
</feature>
<reference evidence="6" key="1">
    <citation type="journal article" date="2019" name="Int. J. Syst. Evol. Microbiol.">
        <title>The Global Catalogue of Microorganisms (GCM) 10K type strain sequencing project: providing services to taxonomists for standard genome sequencing and annotation.</title>
        <authorList>
            <consortium name="The Broad Institute Genomics Platform"/>
            <consortium name="The Broad Institute Genome Sequencing Center for Infectious Disease"/>
            <person name="Wu L."/>
            <person name="Ma J."/>
        </authorList>
    </citation>
    <scope>NUCLEOTIDE SEQUENCE [LARGE SCALE GENOMIC DNA]</scope>
    <source>
        <strain evidence="6">JCM 14718</strain>
    </source>
</reference>
<name>A0ABP4SJF1_9ACTN</name>
<evidence type="ECO:0008006" key="7">
    <source>
        <dbReference type="Google" id="ProtNLM"/>
    </source>
</evidence>
<feature type="compositionally biased region" description="Basic and acidic residues" evidence="1">
    <location>
        <begin position="484"/>
        <end position="493"/>
    </location>
</feature>
<comment type="caution">
    <text evidence="5">The sequence shown here is derived from an EMBL/GenBank/DDBJ whole genome shotgun (WGS) entry which is preliminary data.</text>
</comment>
<dbReference type="CDD" id="cd00118">
    <property type="entry name" value="LysM"/>
    <property type="match status" value="1"/>
</dbReference>
<proteinExistence type="predicted"/>
<feature type="transmembrane region" description="Helical" evidence="2">
    <location>
        <begin position="101"/>
        <end position="124"/>
    </location>
</feature>
<evidence type="ECO:0000256" key="1">
    <source>
        <dbReference type="SAM" id="MobiDB-lite"/>
    </source>
</evidence>
<feature type="compositionally biased region" description="Pro residues" evidence="1">
    <location>
        <begin position="325"/>
        <end position="336"/>
    </location>
</feature>
<protein>
    <recommendedName>
        <fullName evidence="7">LysM peptidoglycan-binding domain-containing protein</fullName>
    </recommendedName>
</protein>
<dbReference type="SMART" id="SM00257">
    <property type="entry name" value="LysM"/>
    <property type="match status" value="1"/>
</dbReference>
<feature type="transmembrane region" description="Helical" evidence="2">
    <location>
        <begin position="60"/>
        <end position="81"/>
    </location>
</feature>
<organism evidence="5 6">
    <name type="scientific">Fodinicola feengrottensis</name>
    <dbReference type="NCBI Taxonomy" id="435914"/>
    <lineage>
        <taxon>Bacteria</taxon>
        <taxon>Bacillati</taxon>
        <taxon>Actinomycetota</taxon>
        <taxon>Actinomycetes</taxon>
        <taxon>Mycobacteriales</taxon>
        <taxon>Fodinicola</taxon>
    </lineage>
</organism>
<feature type="compositionally biased region" description="Polar residues" evidence="1">
    <location>
        <begin position="719"/>
        <end position="729"/>
    </location>
</feature>
<dbReference type="InterPro" id="IPR005158">
    <property type="entry name" value="BTAD"/>
</dbReference>
<keyword evidence="6" id="KW-1185">Reference proteome</keyword>
<feature type="region of interest" description="Disordered" evidence="1">
    <location>
        <begin position="484"/>
        <end position="507"/>
    </location>
</feature>
<dbReference type="InterPro" id="IPR051677">
    <property type="entry name" value="AfsR-DnrI-RedD_regulator"/>
</dbReference>
<dbReference type="SMART" id="SM01043">
    <property type="entry name" value="BTAD"/>
    <property type="match status" value="1"/>
</dbReference>
<evidence type="ECO:0000256" key="2">
    <source>
        <dbReference type="SAM" id="Phobius"/>
    </source>
</evidence>
<feature type="domain" description="Bacterial transcriptional activator" evidence="4">
    <location>
        <begin position="899"/>
        <end position="1020"/>
    </location>
</feature>
<gene>
    <name evidence="5" type="ORF">GCM10009765_23920</name>
</gene>
<evidence type="ECO:0000313" key="6">
    <source>
        <dbReference type="Proteomes" id="UP001500618"/>
    </source>
</evidence>
<dbReference type="InterPro" id="IPR011990">
    <property type="entry name" value="TPR-like_helical_dom_sf"/>
</dbReference>
<dbReference type="Gene3D" id="3.10.350.10">
    <property type="entry name" value="LysM domain"/>
    <property type="match status" value="1"/>
</dbReference>
<dbReference type="EMBL" id="BAAANY010000008">
    <property type="protein sequence ID" value="GAA1673779.1"/>
    <property type="molecule type" value="Genomic_DNA"/>
</dbReference>
<dbReference type="RefSeq" id="WP_344309791.1">
    <property type="nucleotide sequence ID" value="NZ_BAAANY010000008.1"/>
</dbReference>
<dbReference type="Pfam" id="PF03704">
    <property type="entry name" value="BTAD"/>
    <property type="match status" value="1"/>
</dbReference>
<dbReference type="SUPFAM" id="SSF48452">
    <property type="entry name" value="TPR-like"/>
    <property type="match status" value="1"/>
</dbReference>
<dbReference type="PANTHER" id="PTHR35807">
    <property type="entry name" value="TRANSCRIPTIONAL REGULATOR REDD-RELATED"/>
    <property type="match status" value="1"/>
</dbReference>
<dbReference type="InterPro" id="IPR018392">
    <property type="entry name" value="LysM"/>
</dbReference>
<sequence length="1023" mass="109641">MAPLHPRVLKALAGTLGLAAALIGLPALLIWAARWPLPMSLPKLDDLGQLLTDAHIPDQVIINTLAIAGWIIWALFLLDVVTEITNLIRRTHSARGGPLRFLARILVGAIAAAIVAESTAAIAAPTPATPTTPTGTPARPAVTQFIENASSRTSTLLQPVGSPTGGLGFVASTTERVPSREIYVVQSGDNLWNIAKHHLGPHSGNARIQTLVDQIFALNKGIHQRVGGRLTDPDEIEPGWKLRLPATPRLNAPGSNVPQPRPRQPPQTSSGRNVPPPAPARQDTPGPMTSQPNSRHPNRPGTEKPVATQPARQPLVAPQTTTPSSPTPPSTMPVPPGDDGVVPNNPTPSPQAPAATNAQHEPDSGEPPANSSNNAIALSSGSVISTGLAATLLAAAGLIILRYRRRYQPSWPSPARHDIRWPWERLINRISATTGKSRFAMDTQTGEAIRDRTDDTPRVELGDITVDFPRSPVPDQWLDQETEKYETDNRGADEDQTTQDSPPLSGAFQPCAIGETMDGEDIRIEDLPTTGLVLTGPGAARALRATLLAALSVLELEEVSVLTTHQLWNTATMSAIVPPQVTIAKTTAGALDLLHDEATSRKHLEALGGTDWMPTVVAILPAEGDWTKVHAALRDGENWIRIVALATDPADANKTSIETSIAVDIDGTVTGSRLLRKFYMVTDDDTHQAVDLLGATHFTRDPSQTNAPPTIENTALATRTSNDGDTTIPATLGKSGPHPSRSQTIDVETGDCAEQASSGAGGVGAGDIESADTTSEHLHEEDLPAAGIVNTRSADALVQLTTFGPPRILVAGGPITHGLRHAARELVLWLAMHERGGTLDEIGAALYPDATLQQTQQRCRTATGNVRSILRKVTQTTETFIIYNNDTGRYHLDRDVFDVDLWRFDLLIDEASRQREPGETTALLRRAASLYTDGFAVGVNSEWTIPIRETVRRRALDCLSRLAALTSTDNLTDAMATVQRAIDIDPFAESLYEQLANLQNQAGMPDAATRTLLALHRKISELD</sequence>
<evidence type="ECO:0000259" key="3">
    <source>
        <dbReference type="SMART" id="SM00257"/>
    </source>
</evidence>
<dbReference type="Proteomes" id="UP001500618">
    <property type="component" value="Unassembled WGS sequence"/>
</dbReference>
<dbReference type="Gene3D" id="1.25.40.10">
    <property type="entry name" value="Tetratricopeptide repeat domain"/>
    <property type="match status" value="1"/>
</dbReference>
<evidence type="ECO:0000313" key="5">
    <source>
        <dbReference type="EMBL" id="GAA1673779.1"/>
    </source>
</evidence>
<feature type="region of interest" description="Disordered" evidence="1">
    <location>
        <begin position="227"/>
        <end position="373"/>
    </location>
</feature>
<keyword evidence="2" id="KW-0472">Membrane</keyword>
<dbReference type="Pfam" id="PF01476">
    <property type="entry name" value="LysM"/>
    <property type="match status" value="1"/>
</dbReference>
<evidence type="ECO:0000259" key="4">
    <source>
        <dbReference type="SMART" id="SM01043"/>
    </source>
</evidence>
<keyword evidence="2" id="KW-1133">Transmembrane helix</keyword>
<keyword evidence="2" id="KW-0812">Transmembrane</keyword>
<accession>A0ABP4SJF1</accession>
<feature type="region of interest" description="Disordered" evidence="1">
    <location>
        <begin position="719"/>
        <end position="777"/>
    </location>
</feature>
<feature type="transmembrane region" description="Helical" evidence="2">
    <location>
        <begin position="12"/>
        <end position="33"/>
    </location>
</feature>
<dbReference type="InterPro" id="IPR036779">
    <property type="entry name" value="LysM_dom_sf"/>
</dbReference>